<evidence type="ECO:0000313" key="3">
    <source>
        <dbReference type="Proteomes" id="UP001597036"/>
    </source>
</evidence>
<feature type="transmembrane region" description="Helical" evidence="1">
    <location>
        <begin position="6"/>
        <end position="27"/>
    </location>
</feature>
<keyword evidence="1" id="KW-1133">Transmembrane helix</keyword>
<gene>
    <name evidence="2" type="ORF">ACFQY8_06060</name>
</gene>
<proteinExistence type="predicted"/>
<dbReference type="Pfam" id="PF06940">
    <property type="entry name" value="DUF1287"/>
    <property type="match status" value="1"/>
</dbReference>
<reference evidence="3" key="1">
    <citation type="journal article" date="2019" name="Int. J. Syst. Evol. Microbiol.">
        <title>The Global Catalogue of Microorganisms (GCM) 10K type strain sequencing project: providing services to taxonomists for standard genome sequencing and annotation.</title>
        <authorList>
            <consortium name="The Broad Institute Genomics Platform"/>
            <consortium name="The Broad Institute Genome Sequencing Center for Infectious Disease"/>
            <person name="Wu L."/>
            <person name="Ma J."/>
        </authorList>
    </citation>
    <scope>NUCLEOTIDE SEQUENCE [LARGE SCALE GENOMIC DNA]</scope>
    <source>
        <strain evidence="3">CCM 8604</strain>
    </source>
</reference>
<keyword evidence="3" id="KW-1185">Reference proteome</keyword>
<comment type="caution">
    <text evidence="2">The sequence shown here is derived from an EMBL/GenBank/DDBJ whole genome shotgun (WGS) entry which is preliminary data.</text>
</comment>
<keyword evidence="1" id="KW-0812">Transmembrane</keyword>
<keyword evidence="1" id="KW-0472">Membrane</keyword>
<protein>
    <submittedName>
        <fullName evidence="2">DUF1287 domain-containing protein</fullName>
    </submittedName>
</protein>
<dbReference type="EMBL" id="JBHTHQ010000021">
    <property type="protein sequence ID" value="MFD0705306.1"/>
    <property type="molecule type" value="Genomic_DNA"/>
</dbReference>
<accession>A0ABW2Y9Q0</accession>
<dbReference type="RefSeq" id="WP_377938997.1">
    <property type="nucleotide sequence ID" value="NZ_JBHTHQ010000021.1"/>
</dbReference>
<dbReference type="InterPro" id="IPR009706">
    <property type="entry name" value="DUF1287"/>
</dbReference>
<name>A0ABW2Y9Q0_9BIFI</name>
<sequence length="228" mass="25814">MSKKFWIIGVSTVLILAVLMFGGLFVVKRMPFWANMSTTVESAGRDYSAKFHIPPVHSIHDGNHDGVDDQTNLLRSAKVYLSSRPKYASKYYATGYPDDGYGVCTDVIAQAFVGAGYDFRELVDTDIHAHPHDYAIEVPDKNIDFRRVPNLLVYFQHTASALTTDPHDYAQWQPGDIVIFNNHIGMVSDRRDAYGIPYVLHHNNASQKSFEEDILLSRHDIVGHFRVK</sequence>
<dbReference type="Proteomes" id="UP001597036">
    <property type="component" value="Unassembled WGS sequence"/>
</dbReference>
<organism evidence="2 3">
    <name type="scientific">Alloscardovia venturai</name>
    <dbReference type="NCBI Taxonomy" id="1769421"/>
    <lineage>
        <taxon>Bacteria</taxon>
        <taxon>Bacillati</taxon>
        <taxon>Actinomycetota</taxon>
        <taxon>Actinomycetes</taxon>
        <taxon>Bifidobacteriales</taxon>
        <taxon>Bifidobacteriaceae</taxon>
        <taxon>Alloscardovia</taxon>
    </lineage>
</organism>
<evidence type="ECO:0000256" key="1">
    <source>
        <dbReference type="SAM" id="Phobius"/>
    </source>
</evidence>
<evidence type="ECO:0000313" key="2">
    <source>
        <dbReference type="EMBL" id="MFD0705306.1"/>
    </source>
</evidence>